<dbReference type="EMBL" id="JAVXUP010000329">
    <property type="protein sequence ID" value="KAK3030748.1"/>
    <property type="molecule type" value="Genomic_DNA"/>
</dbReference>
<keyword evidence="4" id="KW-1185">Reference proteome</keyword>
<accession>A0AA89B8L9</accession>
<evidence type="ECO:0000313" key="4">
    <source>
        <dbReference type="Proteomes" id="UP001188597"/>
    </source>
</evidence>
<dbReference type="PANTHER" id="PTHR31631:SF3">
    <property type="entry name" value="PROTEIN NETWORKED 2B"/>
    <property type="match status" value="1"/>
</dbReference>
<dbReference type="Proteomes" id="UP001188597">
    <property type="component" value="Unassembled WGS sequence"/>
</dbReference>
<dbReference type="AlphaFoldDB" id="A0AA89B8L9"/>
<gene>
    <name evidence="3" type="ORF">RJ639_036552</name>
</gene>
<evidence type="ECO:0000256" key="1">
    <source>
        <dbReference type="ARBA" id="ARBA00023054"/>
    </source>
</evidence>
<feature type="domain" description="NAB" evidence="2">
    <location>
        <begin position="10"/>
        <end position="90"/>
    </location>
</feature>
<evidence type="ECO:0000313" key="3">
    <source>
        <dbReference type="EMBL" id="KAK3030748.1"/>
    </source>
</evidence>
<organism evidence="3 4">
    <name type="scientific">Escallonia herrerae</name>
    <dbReference type="NCBI Taxonomy" id="1293975"/>
    <lineage>
        <taxon>Eukaryota</taxon>
        <taxon>Viridiplantae</taxon>
        <taxon>Streptophyta</taxon>
        <taxon>Embryophyta</taxon>
        <taxon>Tracheophyta</taxon>
        <taxon>Spermatophyta</taxon>
        <taxon>Magnoliopsida</taxon>
        <taxon>eudicotyledons</taxon>
        <taxon>Gunneridae</taxon>
        <taxon>Pentapetalae</taxon>
        <taxon>asterids</taxon>
        <taxon>campanulids</taxon>
        <taxon>Escalloniales</taxon>
        <taxon>Escalloniaceae</taxon>
        <taxon>Escallonia</taxon>
    </lineage>
</organism>
<sequence>MLQRAARNAYSWWWASHIRTKQSKWLEQNLQDMEEKVEYILKIIDEDGDSFAVRAEMYYRKRPEIINFVEDCFRGYRALAERYDHLSKDLQSANRTIATVYPERVQLGMDEEDEEYLPKTSTPFQGTTKPPRVCQLCQSWASPKSLIFPR</sequence>
<dbReference type="Pfam" id="PF07765">
    <property type="entry name" value="KIP1"/>
    <property type="match status" value="1"/>
</dbReference>
<proteinExistence type="predicted"/>
<dbReference type="PROSITE" id="PS51774">
    <property type="entry name" value="NAB"/>
    <property type="match status" value="1"/>
</dbReference>
<comment type="caution">
    <text evidence="3">The sequence shown here is derived from an EMBL/GenBank/DDBJ whole genome shotgun (WGS) entry which is preliminary data.</text>
</comment>
<name>A0AA89B8L9_9ASTE</name>
<dbReference type="GO" id="GO:0003779">
    <property type="term" value="F:actin binding"/>
    <property type="evidence" value="ECO:0007669"/>
    <property type="project" value="InterPro"/>
</dbReference>
<protein>
    <recommendedName>
        <fullName evidence="2">NAB domain-containing protein</fullName>
    </recommendedName>
</protein>
<dbReference type="InterPro" id="IPR011684">
    <property type="entry name" value="NAB"/>
</dbReference>
<keyword evidence="1" id="KW-0175">Coiled coil</keyword>
<dbReference type="PANTHER" id="PTHR31631">
    <property type="entry name" value="PROTEIN NETWORKED 2D"/>
    <property type="match status" value="1"/>
</dbReference>
<evidence type="ECO:0000259" key="2">
    <source>
        <dbReference type="PROSITE" id="PS51774"/>
    </source>
</evidence>
<reference evidence="3" key="1">
    <citation type="submission" date="2022-12" db="EMBL/GenBank/DDBJ databases">
        <title>Draft genome assemblies for two species of Escallonia (Escalloniales).</title>
        <authorList>
            <person name="Chanderbali A."/>
            <person name="Dervinis C."/>
            <person name="Anghel I."/>
            <person name="Soltis D."/>
            <person name="Soltis P."/>
            <person name="Zapata F."/>
        </authorList>
    </citation>
    <scope>NUCLEOTIDE SEQUENCE</scope>
    <source>
        <strain evidence="3">UCBG64.0493</strain>
        <tissue evidence="3">Leaf</tissue>
    </source>
</reference>